<name>A0A1Y3GGZ9_9EURY</name>
<dbReference type="GO" id="GO:0042542">
    <property type="term" value="P:response to hydrogen peroxide"/>
    <property type="evidence" value="ECO:0007669"/>
    <property type="project" value="TreeGrafter"/>
</dbReference>
<evidence type="ECO:0000256" key="6">
    <source>
        <dbReference type="ARBA" id="ARBA00023004"/>
    </source>
</evidence>
<evidence type="ECO:0000256" key="2">
    <source>
        <dbReference type="ARBA" id="ARBA00022559"/>
    </source>
</evidence>
<dbReference type="InterPro" id="IPR011614">
    <property type="entry name" value="Catalase_core"/>
</dbReference>
<dbReference type="SUPFAM" id="SSF56634">
    <property type="entry name" value="Heme-dependent catalase-like"/>
    <property type="match status" value="1"/>
</dbReference>
<dbReference type="Pfam" id="PF06628">
    <property type="entry name" value="Catalase-rel"/>
    <property type="match status" value="1"/>
</dbReference>
<comment type="similarity">
    <text evidence="1">Belongs to the catalase family.</text>
</comment>
<organism evidence="12 13">
    <name type="scientific">Methanonatronarchaeum thermophilum</name>
    <dbReference type="NCBI Taxonomy" id="1927129"/>
    <lineage>
        <taxon>Archaea</taxon>
        <taxon>Methanobacteriati</taxon>
        <taxon>Methanobacteriota</taxon>
        <taxon>Methanonatronarchaeia</taxon>
        <taxon>Methanonatronarchaeales</taxon>
        <taxon>Methanonatronarchaeaceae</taxon>
        <taxon>Methanonatronarchaeum</taxon>
    </lineage>
</organism>
<dbReference type="PRINTS" id="PR00067">
    <property type="entry name" value="CATALASE"/>
</dbReference>
<evidence type="ECO:0000256" key="5">
    <source>
        <dbReference type="ARBA" id="ARBA00023002"/>
    </source>
</evidence>
<evidence type="ECO:0000256" key="7">
    <source>
        <dbReference type="ARBA" id="ARBA00023324"/>
    </source>
</evidence>
<dbReference type="SMART" id="SM01060">
    <property type="entry name" value="Catalase"/>
    <property type="match status" value="1"/>
</dbReference>
<evidence type="ECO:0000256" key="4">
    <source>
        <dbReference type="ARBA" id="ARBA00022723"/>
    </source>
</evidence>
<comment type="caution">
    <text evidence="12">The sequence shown here is derived from an EMBL/GenBank/DDBJ whole genome shotgun (WGS) entry which is preliminary data.</text>
</comment>
<feature type="compositionally biased region" description="Basic and acidic residues" evidence="10">
    <location>
        <begin position="1"/>
        <end position="17"/>
    </location>
</feature>
<dbReference type="Gene3D" id="2.40.180.10">
    <property type="entry name" value="Catalase core domain"/>
    <property type="match status" value="1"/>
</dbReference>
<keyword evidence="2" id="KW-0575">Peroxidase</keyword>
<keyword evidence="3 9" id="KW-0349">Heme</keyword>
<reference evidence="12 13" key="1">
    <citation type="submission" date="2016-12" db="EMBL/GenBank/DDBJ databases">
        <title>Discovery of methanogenic haloarchaea.</title>
        <authorList>
            <person name="Sorokin D.Y."/>
            <person name="Makarova K.S."/>
            <person name="Abbas B."/>
            <person name="Ferrer M."/>
            <person name="Golyshin P.N."/>
        </authorList>
    </citation>
    <scope>NUCLEOTIDE SEQUENCE [LARGE SCALE GENOMIC DNA]</scope>
    <source>
        <strain evidence="12">AMET1</strain>
    </source>
</reference>
<feature type="active site" evidence="8">
    <location>
        <position position="142"/>
    </location>
</feature>
<sequence>MVKDKHGMGEPDKDGEKVSLTTNSGEPVPDNQNSKSAGPNGPLLMEDYHYFEKMAQFNREEIPERIVHAKGGGAYGTFTVTNDEIAEYSCADLFSEVGKETDVFVRFSTVAGSRGSADTVRDPRGFAVKFYTNEGNWDLVGNNTPVFFIRDPSKFPDFIHTQKEVPGSGLKDPTPQWDFWSLSPESLHQITILFSDRGIPASWRHMNGYSSHTLSLYNESGERYWVKFHFKTDQGIKNLDPEEAKRIAGENPNYHREDLWTAIENGEYPTWTLEAQIMPEEEAEEYHINPFDLTRVWPHGDYPPIEVGTLELNKNPSNFFQEVEESAFSPAHLVPGIAPSPDKMLQGRIPSYDDAHRYRLGVNFENIPVNKPKNAEKNNYHQNGFMRTDGNLGSGPNYEPNSFGGPIEKPSVKAPPLKISGNADRYKPQERIDNYKQPGDLFHKVMNEEQRQHLMDNFAENIKPVDEKIQKRQLTHFYKADPDLGRGVAERLNIDITEAVDQKLIELDDTKIRNAKKVEDLL</sequence>
<evidence type="ECO:0000256" key="1">
    <source>
        <dbReference type="ARBA" id="ARBA00005329"/>
    </source>
</evidence>
<evidence type="ECO:0000256" key="3">
    <source>
        <dbReference type="ARBA" id="ARBA00022617"/>
    </source>
</evidence>
<dbReference type="InterPro" id="IPR020835">
    <property type="entry name" value="Catalase_sf"/>
</dbReference>
<feature type="region of interest" description="Disordered" evidence="10">
    <location>
        <begin position="1"/>
        <end position="42"/>
    </location>
</feature>
<dbReference type="AlphaFoldDB" id="A0A1Y3GGZ9"/>
<keyword evidence="6 9" id="KW-0408">Iron</keyword>
<dbReference type="PROSITE" id="PS00438">
    <property type="entry name" value="CATALASE_2"/>
    <property type="match status" value="1"/>
</dbReference>
<dbReference type="GO" id="GO:0020037">
    <property type="term" value="F:heme binding"/>
    <property type="evidence" value="ECO:0007669"/>
    <property type="project" value="InterPro"/>
</dbReference>
<evidence type="ECO:0000256" key="9">
    <source>
        <dbReference type="PIRSR" id="PIRSR038928-2"/>
    </source>
</evidence>
<keyword evidence="5" id="KW-0560">Oxidoreductase</keyword>
<feature type="binding site" description="axial binding residue" evidence="9">
    <location>
        <position position="352"/>
    </location>
    <ligand>
        <name>heme</name>
        <dbReference type="ChEBI" id="CHEBI:30413"/>
    </ligand>
    <ligandPart>
        <name>Fe</name>
        <dbReference type="ChEBI" id="CHEBI:18248"/>
    </ligandPart>
</feature>
<evidence type="ECO:0000313" key="13">
    <source>
        <dbReference type="Proteomes" id="UP000195137"/>
    </source>
</evidence>
<dbReference type="InterPro" id="IPR010582">
    <property type="entry name" value="Catalase_immune_responsive"/>
</dbReference>
<dbReference type="GO" id="GO:0046872">
    <property type="term" value="F:metal ion binding"/>
    <property type="evidence" value="ECO:0007669"/>
    <property type="project" value="UniProtKB-KW"/>
</dbReference>
<evidence type="ECO:0000256" key="10">
    <source>
        <dbReference type="SAM" id="MobiDB-lite"/>
    </source>
</evidence>
<proteinExistence type="inferred from homology"/>
<dbReference type="PANTHER" id="PTHR11465:SF9">
    <property type="entry name" value="CATALASE"/>
    <property type="match status" value="1"/>
</dbReference>
<feature type="compositionally biased region" description="Polar residues" evidence="10">
    <location>
        <begin position="19"/>
        <end position="37"/>
    </location>
</feature>
<evidence type="ECO:0000256" key="8">
    <source>
        <dbReference type="PIRSR" id="PIRSR038928-1"/>
    </source>
</evidence>
<dbReference type="CDD" id="cd08156">
    <property type="entry name" value="catalase_clade_3"/>
    <property type="match status" value="1"/>
</dbReference>
<protein>
    <submittedName>
        <fullName evidence="12">Catalase</fullName>
    </submittedName>
</protein>
<dbReference type="FunFam" id="2.40.180.10:FF:000001">
    <property type="entry name" value="Catalase"/>
    <property type="match status" value="1"/>
</dbReference>
<gene>
    <name evidence="12" type="ORF">AMET1_0144</name>
</gene>
<dbReference type="GO" id="GO:0042744">
    <property type="term" value="P:hydrogen peroxide catabolic process"/>
    <property type="evidence" value="ECO:0007669"/>
    <property type="project" value="UniProtKB-KW"/>
</dbReference>
<dbReference type="PROSITE" id="PS51402">
    <property type="entry name" value="CATALASE_3"/>
    <property type="match status" value="1"/>
</dbReference>
<dbReference type="PANTHER" id="PTHR11465">
    <property type="entry name" value="CATALASE"/>
    <property type="match status" value="1"/>
</dbReference>
<dbReference type="InterPro" id="IPR018028">
    <property type="entry name" value="Catalase"/>
</dbReference>
<dbReference type="InterPro" id="IPR024708">
    <property type="entry name" value="Catalase_AS"/>
</dbReference>
<dbReference type="InterPro" id="IPR024711">
    <property type="entry name" value="Catalase_clade1/3"/>
</dbReference>
<dbReference type="RefSeq" id="WP_330848012.1">
    <property type="nucleotide sequence ID" value="NZ_MRZU01000002.1"/>
</dbReference>
<dbReference type="PIRSF" id="PIRSF038928">
    <property type="entry name" value="Catalase_clade1-3"/>
    <property type="match status" value="1"/>
</dbReference>
<keyword evidence="4 9" id="KW-0479">Metal-binding</keyword>
<dbReference type="InterPro" id="IPR040333">
    <property type="entry name" value="Catalase_3"/>
</dbReference>
<dbReference type="EMBL" id="MRZU01000002">
    <property type="protein sequence ID" value="OUJ19474.1"/>
    <property type="molecule type" value="Genomic_DNA"/>
</dbReference>
<feature type="domain" description="Catalase core" evidence="11">
    <location>
        <begin position="21"/>
        <end position="407"/>
    </location>
</feature>
<evidence type="ECO:0000313" key="12">
    <source>
        <dbReference type="EMBL" id="OUJ19474.1"/>
    </source>
</evidence>
<dbReference type="Proteomes" id="UP000195137">
    <property type="component" value="Unassembled WGS sequence"/>
</dbReference>
<dbReference type="GO" id="GO:0004096">
    <property type="term" value="F:catalase activity"/>
    <property type="evidence" value="ECO:0007669"/>
    <property type="project" value="InterPro"/>
</dbReference>
<dbReference type="Pfam" id="PF00199">
    <property type="entry name" value="Catalase"/>
    <property type="match status" value="1"/>
</dbReference>
<feature type="active site" evidence="8">
    <location>
        <position position="68"/>
    </location>
</feature>
<evidence type="ECO:0000259" key="11">
    <source>
        <dbReference type="SMART" id="SM01060"/>
    </source>
</evidence>
<keyword evidence="7" id="KW-0376">Hydrogen peroxide</keyword>
<keyword evidence="13" id="KW-1185">Reference proteome</keyword>
<comment type="cofactor">
    <cofactor evidence="9">
        <name>heme</name>
        <dbReference type="ChEBI" id="CHEBI:30413"/>
    </cofactor>
</comment>
<dbReference type="GO" id="GO:0005737">
    <property type="term" value="C:cytoplasm"/>
    <property type="evidence" value="ECO:0007669"/>
    <property type="project" value="TreeGrafter"/>
</dbReference>
<accession>A0A1Y3GGZ9</accession>